<dbReference type="InterPro" id="IPR056988">
    <property type="entry name" value="Zn_ribbon_pln"/>
</dbReference>
<dbReference type="Gene3D" id="1.10.287.110">
    <property type="entry name" value="DnaJ domain"/>
    <property type="match status" value="1"/>
</dbReference>
<reference evidence="2 3" key="1">
    <citation type="submission" date="2021-09" db="EMBL/GenBank/DDBJ databases">
        <title>Genomic insights and catalytic innovation underlie evolution of tropane alkaloids biosynthesis.</title>
        <authorList>
            <person name="Wang Y.-J."/>
            <person name="Tian T."/>
            <person name="Huang J.-P."/>
            <person name="Huang S.-X."/>
        </authorList>
    </citation>
    <scope>NUCLEOTIDE SEQUENCE [LARGE SCALE GENOMIC DNA]</scope>
    <source>
        <strain evidence="2">KIB-2018</strain>
        <tissue evidence="2">Leaf</tissue>
    </source>
</reference>
<dbReference type="InterPro" id="IPR036869">
    <property type="entry name" value="J_dom_sf"/>
</dbReference>
<gene>
    <name evidence="2" type="ORF">K2173_008629</name>
</gene>
<sequence length="745" mass="83896">MGYNKDEAVRAKEIAERKFTEKDYNAAKKFALKAQNLYPELDGLTKMLTTFDVLISAETRISNGEVDWYKVLGVNPWADLGTIKKQYRKLALILHPDRKNSHGADSAFNLISEAWNLLSDKARRLEYNQKLSMLVSQQGASTQNKVQSAAPGANGFHSGNNSVNLNARTHKKTTPRAPATIFPPNRKTDTFWTICNHCKTQYEYLRIYLNHNLLCPNCHEAFFAEEKTPPPNVMNSSNDSFRQKNENSLYHTAGNGGIAQGSACDMFTVRNLISDPDLQGNHYSKTGTAGSTFPSVPTIAQASGLRGHSHHRVKREHEKAEEMSSWNGNCASKKTGNSVNIDQLYKKRRSNEACKNDHEGAGLGNLSEPRKGSCGTRRFYSFSGINNMLSSERDLTAVEVRKMLTAKALSSIRKKLEEWSSNPVKQRENEEQACSIDGCEKYDGSDVLYKKNKRRKSLPNDSNKKSTALLSINVPDPDFHNFDLDRTENSFGGDDVWAVYDDTDGMPRYYARIHEVISLTPFKMKISWLNSRNTAEFGALNWVDSGFHKTCGDFRTGKHEISKTLNSFSHKVKWTKCRRGVIRILPKKGDIWALYRNWSPDWNENTPVEVVHKYDMVEVVDDYDDEQGISVIPLIKAAGFKTVFHNSIDPSAPWRIPKQEMFRFSHQVPDHLLTGEEADNAPKGCRELDPAATPVDLLQVAEANEAQMETRTKADRQMGQDIPKDKVDQNVGNCAVVVEPGSKML</sequence>
<keyword evidence="3" id="KW-1185">Reference proteome</keyword>
<dbReference type="PROSITE" id="PS00636">
    <property type="entry name" value="DNAJ_1"/>
    <property type="match status" value="1"/>
</dbReference>
<evidence type="ECO:0000313" key="3">
    <source>
        <dbReference type="Proteomes" id="UP001159364"/>
    </source>
</evidence>
<dbReference type="SUPFAM" id="SSF46565">
    <property type="entry name" value="Chaperone J-domain"/>
    <property type="match status" value="1"/>
</dbReference>
<comment type="caution">
    <text evidence="2">The sequence shown here is derived from an EMBL/GenBank/DDBJ whole genome shotgun (WGS) entry which is preliminary data.</text>
</comment>
<dbReference type="SMART" id="SM00271">
    <property type="entry name" value="DnaJ"/>
    <property type="match status" value="1"/>
</dbReference>
<feature type="domain" description="J" evidence="1">
    <location>
        <begin position="67"/>
        <end position="131"/>
    </location>
</feature>
<dbReference type="Proteomes" id="UP001159364">
    <property type="component" value="Linkage Group LG10"/>
</dbReference>
<dbReference type="Pfam" id="PF11926">
    <property type="entry name" value="DUF3444"/>
    <property type="match status" value="1"/>
</dbReference>
<organism evidence="2 3">
    <name type="scientific">Erythroxylum novogranatense</name>
    <dbReference type="NCBI Taxonomy" id="1862640"/>
    <lineage>
        <taxon>Eukaryota</taxon>
        <taxon>Viridiplantae</taxon>
        <taxon>Streptophyta</taxon>
        <taxon>Embryophyta</taxon>
        <taxon>Tracheophyta</taxon>
        <taxon>Spermatophyta</taxon>
        <taxon>Magnoliopsida</taxon>
        <taxon>eudicotyledons</taxon>
        <taxon>Gunneridae</taxon>
        <taxon>Pentapetalae</taxon>
        <taxon>rosids</taxon>
        <taxon>fabids</taxon>
        <taxon>Malpighiales</taxon>
        <taxon>Erythroxylaceae</taxon>
        <taxon>Erythroxylum</taxon>
    </lineage>
</organism>
<protein>
    <recommendedName>
        <fullName evidence="1">J domain-containing protein</fullName>
    </recommendedName>
</protein>
<evidence type="ECO:0000313" key="2">
    <source>
        <dbReference type="EMBL" id="KAJ8752894.1"/>
    </source>
</evidence>
<dbReference type="PANTHER" id="PTHR44137">
    <property type="entry name" value="BNAC03G44070D PROTEIN"/>
    <property type="match status" value="1"/>
</dbReference>
<accession>A0AAV8SLM4</accession>
<dbReference type="Pfam" id="PF00226">
    <property type="entry name" value="DnaJ"/>
    <property type="match status" value="1"/>
</dbReference>
<dbReference type="AlphaFoldDB" id="A0AAV8SLM4"/>
<proteinExistence type="predicted"/>
<dbReference type="InterPro" id="IPR018253">
    <property type="entry name" value="DnaJ_domain_CS"/>
</dbReference>
<dbReference type="EMBL" id="JAIWQS010000010">
    <property type="protein sequence ID" value="KAJ8752894.1"/>
    <property type="molecule type" value="Genomic_DNA"/>
</dbReference>
<dbReference type="PROSITE" id="PS50076">
    <property type="entry name" value="DNAJ_2"/>
    <property type="match status" value="1"/>
</dbReference>
<dbReference type="Pfam" id="PF23551">
    <property type="entry name" value="Zn_ribbon_20"/>
    <property type="match status" value="1"/>
</dbReference>
<dbReference type="PANTHER" id="PTHR44137:SF32">
    <property type="entry name" value="DNAJ HEAT SHOCK AMINO-TERMINAL DOMAIN PROTEIN"/>
    <property type="match status" value="1"/>
</dbReference>
<dbReference type="CDD" id="cd06257">
    <property type="entry name" value="DnaJ"/>
    <property type="match status" value="1"/>
</dbReference>
<dbReference type="PRINTS" id="PR00625">
    <property type="entry name" value="JDOMAIN"/>
</dbReference>
<dbReference type="InterPro" id="IPR024593">
    <property type="entry name" value="DUF3444"/>
</dbReference>
<name>A0AAV8SLM4_9ROSI</name>
<dbReference type="InterPro" id="IPR001623">
    <property type="entry name" value="DnaJ_domain"/>
</dbReference>
<evidence type="ECO:0000259" key="1">
    <source>
        <dbReference type="PROSITE" id="PS50076"/>
    </source>
</evidence>